<dbReference type="EMBL" id="BMMK01000005">
    <property type="protein sequence ID" value="GGM46253.1"/>
    <property type="molecule type" value="Genomic_DNA"/>
</dbReference>
<comment type="caution">
    <text evidence="3">The sequence shown here is derived from an EMBL/GenBank/DDBJ whole genome shotgun (WGS) entry which is preliminary data.</text>
</comment>
<proteinExistence type="predicted"/>
<feature type="signal peptide" evidence="2">
    <location>
        <begin position="1"/>
        <end position="20"/>
    </location>
</feature>
<organism evidence="3 4">
    <name type="scientific">Longimycelium tulufanense</name>
    <dbReference type="NCBI Taxonomy" id="907463"/>
    <lineage>
        <taxon>Bacteria</taxon>
        <taxon>Bacillati</taxon>
        <taxon>Actinomycetota</taxon>
        <taxon>Actinomycetes</taxon>
        <taxon>Pseudonocardiales</taxon>
        <taxon>Pseudonocardiaceae</taxon>
        <taxon>Longimycelium</taxon>
    </lineage>
</organism>
<sequence length="230" mass="23366">MRLAAFPALPALALFLVACGNDSSPGNRTVPATATDAATVIASGDSPWGPGGSASKPDRRDAMSRSMSPAGPSALWADSPGPADHAGQDAPGSRSNRPRPTGAAAPPLLSRPWASGSVDPAHPVPSVRPTPARLTGSAPSVTSNPKPTTQPRPPAKPTPTGTLAQNVHTRVHKQVSSIPLVSQAQAVCQQRPECVRKNTKSRSAQPQPAPAGAVRPAPQANGYPAAGRGR</sequence>
<accession>A0A8J3CDY3</accession>
<dbReference type="AlphaFoldDB" id="A0A8J3CDY3"/>
<dbReference type="PROSITE" id="PS51257">
    <property type="entry name" value="PROKAR_LIPOPROTEIN"/>
    <property type="match status" value="1"/>
</dbReference>
<name>A0A8J3CDY3_9PSEU</name>
<feature type="compositionally biased region" description="Pro residues" evidence="1">
    <location>
        <begin position="148"/>
        <end position="157"/>
    </location>
</feature>
<evidence type="ECO:0000313" key="3">
    <source>
        <dbReference type="EMBL" id="GGM46253.1"/>
    </source>
</evidence>
<reference evidence="3" key="2">
    <citation type="submission" date="2020-09" db="EMBL/GenBank/DDBJ databases">
        <authorList>
            <person name="Sun Q."/>
            <person name="Zhou Y."/>
        </authorList>
    </citation>
    <scope>NUCLEOTIDE SEQUENCE</scope>
    <source>
        <strain evidence="3">CGMCC 4.5737</strain>
    </source>
</reference>
<evidence type="ECO:0000256" key="2">
    <source>
        <dbReference type="SAM" id="SignalP"/>
    </source>
</evidence>
<feature type="compositionally biased region" description="Polar residues" evidence="1">
    <location>
        <begin position="159"/>
        <end position="188"/>
    </location>
</feature>
<keyword evidence="4" id="KW-1185">Reference proteome</keyword>
<reference evidence="3" key="1">
    <citation type="journal article" date="2014" name="Int. J. Syst. Evol. Microbiol.">
        <title>Complete genome sequence of Corynebacterium casei LMG S-19264T (=DSM 44701T), isolated from a smear-ripened cheese.</title>
        <authorList>
            <consortium name="US DOE Joint Genome Institute (JGI-PGF)"/>
            <person name="Walter F."/>
            <person name="Albersmeier A."/>
            <person name="Kalinowski J."/>
            <person name="Ruckert C."/>
        </authorList>
    </citation>
    <scope>NUCLEOTIDE SEQUENCE</scope>
    <source>
        <strain evidence="3">CGMCC 4.5737</strain>
    </source>
</reference>
<feature type="chain" id="PRO_5039263608" evidence="2">
    <location>
        <begin position="21"/>
        <end position="230"/>
    </location>
</feature>
<gene>
    <name evidence="3" type="ORF">GCM10012275_16590</name>
</gene>
<dbReference type="RefSeq" id="WP_189055571.1">
    <property type="nucleotide sequence ID" value="NZ_BMMK01000005.1"/>
</dbReference>
<keyword evidence="2" id="KW-0732">Signal</keyword>
<feature type="compositionally biased region" description="Low complexity" evidence="1">
    <location>
        <begin position="29"/>
        <end position="42"/>
    </location>
</feature>
<feature type="region of interest" description="Disordered" evidence="1">
    <location>
        <begin position="25"/>
        <end position="230"/>
    </location>
</feature>
<protein>
    <submittedName>
        <fullName evidence="3">Uncharacterized protein</fullName>
    </submittedName>
</protein>
<evidence type="ECO:0000256" key="1">
    <source>
        <dbReference type="SAM" id="MobiDB-lite"/>
    </source>
</evidence>
<dbReference type="Proteomes" id="UP000637578">
    <property type="component" value="Unassembled WGS sequence"/>
</dbReference>
<evidence type="ECO:0000313" key="4">
    <source>
        <dbReference type="Proteomes" id="UP000637578"/>
    </source>
</evidence>
<feature type="compositionally biased region" description="Polar residues" evidence="1">
    <location>
        <begin position="137"/>
        <end position="147"/>
    </location>
</feature>